<feature type="transmembrane region" description="Helical" evidence="8">
    <location>
        <begin position="585"/>
        <end position="612"/>
    </location>
</feature>
<feature type="transmembrane region" description="Helical" evidence="8">
    <location>
        <begin position="108"/>
        <end position="127"/>
    </location>
</feature>
<keyword evidence="3" id="KW-0813">Transport</keyword>
<evidence type="ECO:0000313" key="9">
    <source>
        <dbReference type="EMBL" id="POR51576.1"/>
    </source>
</evidence>
<keyword evidence="5 8" id="KW-0812">Transmembrane</keyword>
<evidence type="ECO:0000256" key="7">
    <source>
        <dbReference type="ARBA" id="ARBA00023136"/>
    </source>
</evidence>
<dbReference type="GO" id="GO:0022857">
    <property type="term" value="F:transmembrane transporter activity"/>
    <property type="evidence" value="ECO:0007669"/>
    <property type="project" value="InterPro"/>
</dbReference>
<feature type="transmembrane region" description="Helical" evidence="8">
    <location>
        <begin position="25"/>
        <end position="46"/>
    </location>
</feature>
<comment type="similarity">
    <text evidence="2">Belongs to the binding-protein-dependent transport system permease family. FecCD subfamily.</text>
</comment>
<feature type="transmembrane region" description="Helical" evidence="8">
    <location>
        <begin position="624"/>
        <end position="645"/>
    </location>
</feature>
<feature type="transmembrane region" description="Helical" evidence="8">
    <location>
        <begin position="248"/>
        <end position="275"/>
    </location>
</feature>
<feature type="transmembrane region" description="Helical" evidence="8">
    <location>
        <begin position="498"/>
        <end position="525"/>
    </location>
</feature>
<reference evidence="9 10" key="1">
    <citation type="submission" date="2018-01" db="EMBL/GenBank/DDBJ databases">
        <title>Genomic Encyclopedia of Type Strains, Phase III (KMG-III): the genomes of soil and plant-associated and newly described type strains.</title>
        <authorList>
            <person name="Whitman W."/>
        </authorList>
    </citation>
    <scope>NUCLEOTIDE SEQUENCE [LARGE SCALE GENOMIC DNA]</scope>
    <source>
        <strain evidence="9 10">JCM 18070</strain>
    </source>
</reference>
<accession>A0A2S4MA09</accession>
<dbReference type="Pfam" id="PF01032">
    <property type="entry name" value="FecCD"/>
    <property type="match status" value="2"/>
</dbReference>
<evidence type="ECO:0000256" key="1">
    <source>
        <dbReference type="ARBA" id="ARBA00004651"/>
    </source>
</evidence>
<gene>
    <name evidence="9" type="ORF">B0G62_106110</name>
</gene>
<dbReference type="Gene3D" id="1.10.3470.10">
    <property type="entry name" value="ABC transporter involved in vitamin B12 uptake, BtuC"/>
    <property type="match status" value="2"/>
</dbReference>
<dbReference type="InterPro" id="IPR037294">
    <property type="entry name" value="ABC_BtuC-like"/>
</dbReference>
<keyword evidence="10" id="KW-1185">Reference proteome</keyword>
<evidence type="ECO:0000256" key="5">
    <source>
        <dbReference type="ARBA" id="ARBA00022692"/>
    </source>
</evidence>
<dbReference type="GO" id="GO:0005886">
    <property type="term" value="C:plasma membrane"/>
    <property type="evidence" value="ECO:0007669"/>
    <property type="project" value="UniProtKB-SubCell"/>
</dbReference>
<dbReference type="PANTHER" id="PTHR30472">
    <property type="entry name" value="FERRIC ENTEROBACTIN TRANSPORT SYSTEM PERMEASE PROTEIN"/>
    <property type="match status" value="1"/>
</dbReference>
<evidence type="ECO:0000256" key="8">
    <source>
        <dbReference type="SAM" id="Phobius"/>
    </source>
</evidence>
<dbReference type="NCBIfam" id="NF007866">
    <property type="entry name" value="PRK10577.1-2"/>
    <property type="match status" value="1"/>
</dbReference>
<feature type="transmembrane region" description="Helical" evidence="8">
    <location>
        <begin position="441"/>
        <end position="462"/>
    </location>
</feature>
<keyword evidence="4" id="KW-1003">Cell membrane</keyword>
<comment type="subcellular location">
    <subcellularLocation>
        <location evidence="1">Cell membrane</location>
        <topology evidence="1">Multi-pass membrane protein</topology>
    </subcellularLocation>
</comment>
<name>A0A2S4MA09_9BURK</name>
<dbReference type="PANTHER" id="PTHR30472:SF37">
    <property type="entry name" value="FE(3+) DICITRATE TRANSPORT SYSTEM PERMEASE PROTEIN FECD-RELATED"/>
    <property type="match status" value="1"/>
</dbReference>
<dbReference type="Proteomes" id="UP000237381">
    <property type="component" value="Unassembled WGS sequence"/>
</dbReference>
<dbReference type="RefSeq" id="WP_244193241.1">
    <property type="nucleotide sequence ID" value="NZ_PQGA01000006.1"/>
</dbReference>
<keyword evidence="7 8" id="KW-0472">Membrane</keyword>
<keyword evidence="6 8" id="KW-1133">Transmembrane helix</keyword>
<dbReference type="EMBL" id="PQGA01000006">
    <property type="protein sequence ID" value="POR51576.1"/>
    <property type="molecule type" value="Genomic_DNA"/>
</dbReference>
<comment type="caution">
    <text evidence="9">The sequence shown here is derived from an EMBL/GenBank/DDBJ whole genome shotgun (WGS) entry which is preliminary data.</text>
</comment>
<feature type="transmembrane region" description="Helical" evidence="8">
    <location>
        <begin position="407"/>
        <end position="429"/>
    </location>
</feature>
<feature type="transmembrane region" description="Helical" evidence="8">
    <location>
        <begin position="160"/>
        <end position="186"/>
    </location>
</feature>
<feature type="transmembrane region" description="Helical" evidence="8">
    <location>
        <begin position="657"/>
        <end position="673"/>
    </location>
</feature>
<feature type="transmembrane region" description="Helical" evidence="8">
    <location>
        <begin position="133"/>
        <end position="153"/>
    </location>
</feature>
<organism evidence="9 10">
    <name type="scientific">Paraburkholderia eburnea</name>
    <dbReference type="NCBI Taxonomy" id="1189126"/>
    <lineage>
        <taxon>Bacteria</taxon>
        <taxon>Pseudomonadati</taxon>
        <taxon>Pseudomonadota</taxon>
        <taxon>Betaproteobacteria</taxon>
        <taxon>Burkholderiales</taxon>
        <taxon>Burkholderiaceae</taxon>
        <taxon>Paraburkholderia</taxon>
    </lineage>
</organism>
<dbReference type="AlphaFoldDB" id="A0A2S4MA09"/>
<evidence type="ECO:0000256" key="3">
    <source>
        <dbReference type="ARBA" id="ARBA00022448"/>
    </source>
</evidence>
<dbReference type="CDD" id="cd06550">
    <property type="entry name" value="TM_ABC_iron-siderophores_like"/>
    <property type="match status" value="1"/>
</dbReference>
<feature type="transmembrane region" description="Helical" evidence="8">
    <location>
        <begin position="368"/>
        <end position="387"/>
    </location>
</feature>
<protein>
    <submittedName>
        <fullName evidence="9">Iron complex transport system permease protein</fullName>
    </submittedName>
</protein>
<feature type="transmembrane region" description="Helical" evidence="8">
    <location>
        <begin position="323"/>
        <end position="342"/>
    </location>
</feature>
<dbReference type="InterPro" id="IPR000522">
    <property type="entry name" value="ABC_transptr_permease_BtuC"/>
</dbReference>
<proteinExistence type="inferred from homology"/>
<evidence type="ECO:0000256" key="6">
    <source>
        <dbReference type="ARBA" id="ARBA00022989"/>
    </source>
</evidence>
<sequence>MTRVSEPRFDMPAQAAARRARHAGWLPFTLAVLTALLAVHTLSAWLPPGEWFAASLSSHADTTFQLKRLVVWYAWLPRFAVSLLAGAALAYAGVLFQQVLRNPLAEPLTLGVAAGGHLALTAAAIWVPAWLAGMRFTVTLCGAVGAMLVTLALTRKKRFAPVAVILAGMVVNLYCGAVGVILTVAYERQLISVFIWGGGSLSQNGWGSFVWLLPRVVGAVLVSALLVRPLTLLSLGDEGASQLGLPLAWTRGAALGAAVLLSAFVVSSVGVIGFVGLAGPALVRLAGARTLRSQLIAGPLTGALLLALTDQLVQCLPGVAGDLLPTGAATALLGGPLLLFLLRKMPTDGTLSARDDAALVPRRDARRVAVALFVALVLAVFVSLHLSQSVQGWTWNTGAQWSELVGWRWARMLASGAAGVMLALAGVLLQRTSGNPMASPELLGVSGGAMLGVMGVALFAAAPTTAQLLGASGLGALAALALMLVLSRKRGFAPGYLLLVGVAISGFSQSVVALATASGGAYSFLLRSVTMGSTYLMTPSIALTAALWAVAGYAAASLCGRWLDILPLGGAVTDALGVDSRRARLVVLLLSALLTAGATVVIGPLSFVGLMAPHLARLLGFPRARAQMIVAALIGALVMVIADWFGRNLIFPQQMPAGILAMLIGGPYLLWLLRR</sequence>
<evidence type="ECO:0000256" key="4">
    <source>
        <dbReference type="ARBA" id="ARBA00022475"/>
    </source>
</evidence>
<feature type="transmembrane region" description="Helical" evidence="8">
    <location>
        <begin position="468"/>
        <end position="486"/>
    </location>
</feature>
<dbReference type="SUPFAM" id="SSF81345">
    <property type="entry name" value="ABC transporter involved in vitamin B12 uptake, BtuC"/>
    <property type="match status" value="2"/>
</dbReference>
<evidence type="ECO:0000256" key="2">
    <source>
        <dbReference type="ARBA" id="ARBA00007935"/>
    </source>
</evidence>
<evidence type="ECO:0000313" key="10">
    <source>
        <dbReference type="Proteomes" id="UP000237381"/>
    </source>
</evidence>
<feature type="transmembrane region" description="Helical" evidence="8">
    <location>
        <begin position="75"/>
        <end position="96"/>
    </location>
</feature>
<dbReference type="GO" id="GO:0033214">
    <property type="term" value="P:siderophore-iron import into cell"/>
    <property type="evidence" value="ECO:0007669"/>
    <property type="project" value="TreeGrafter"/>
</dbReference>